<evidence type="ECO:0000313" key="2">
    <source>
        <dbReference type="EMBL" id="MFC5290736.1"/>
    </source>
</evidence>
<proteinExistence type="predicted"/>
<name>A0ABW0EXU0_9PSEU</name>
<feature type="region of interest" description="Disordered" evidence="1">
    <location>
        <begin position="133"/>
        <end position="153"/>
    </location>
</feature>
<accession>A0ABW0EXU0</accession>
<evidence type="ECO:0000313" key="3">
    <source>
        <dbReference type="Proteomes" id="UP001596157"/>
    </source>
</evidence>
<dbReference type="Proteomes" id="UP001596157">
    <property type="component" value="Unassembled WGS sequence"/>
</dbReference>
<keyword evidence="3" id="KW-1185">Reference proteome</keyword>
<evidence type="ECO:0000256" key="1">
    <source>
        <dbReference type="SAM" id="MobiDB-lite"/>
    </source>
</evidence>
<protein>
    <recommendedName>
        <fullName evidence="4">Fibronectin type-III domain-containing protein</fullName>
    </recommendedName>
</protein>
<dbReference type="EMBL" id="JBHSKF010000018">
    <property type="protein sequence ID" value="MFC5290736.1"/>
    <property type="molecule type" value="Genomic_DNA"/>
</dbReference>
<comment type="caution">
    <text evidence="2">The sequence shown here is derived from an EMBL/GenBank/DDBJ whole genome shotgun (WGS) entry which is preliminary data.</text>
</comment>
<evidence type="ECO:0008006" key="4">
    <source>
        <dbReference type="Google" id="ProtNLM"/>
    </source>
</evidence>
<gene>
    <name evidence="2" type="ORF">ACFPM7_27100</name>
</gene>
<reference evidence="3" key="1">
    <citation type="journal article" date="2019" name="Int. J. Syst. Evol. Microbiol.">
        <title>The Global Catalogue of Microorganisms (GCM) 10K type strain sequencing project: providing services to taxonomists for standard genome sequencing and annotation.</title>
        <authorList>
            <consortium name="The Broad Institute Genomics Platform"/>
            <consortium name="The Broad Institute Genome Sequencing Center for Infectious Disease"/>
            <person name="Wu L."/>
            <person name="Ma J."/>
        </authorList>
    </citation>
    <scope>NUCLEOTIDE SEQUENCE [LARGE SCALE GENOMIC DNA]</scope>
    <source>
        <strain evidence="3">CCUG 59778</strain>
    </source>
</reference>
<feature type="compositionally biased region" description="Low complexity" evidence="1">
    <location>
        <begin position="141"/>
        <end position="153"/>
    </location>
</feature>
<dbReference type="RefSeq" id="WP_378250631.1">
    <property type="nucleotide sequence ID" value="NZ_JBHSKF010000018.1"/>
</dbReference>
<organism evidence="2 3">
    <name type="scientific">Actinokineospora guangxiensis</name>
    <dbReference type="NCBI Taxonomy" id="1490288"/>
    <lineage>
        <taxon>Bacteria</taxon>
        <taxon>Bacillati</taxon>
        <taxon>Actinomycetota</taxon>
        <taxon>Actinomycetes</taxon>
        <taxon>Pseudonocardiales</taxon>
        <taxon>Pseudonocardiaceae</taxon>
        <taxon>Actinokineospora</taxon>
    </lineage>
</organism>
<sequence>MDLPPSPPGPSPVRRAAIAAASLVAIGAAVVVLREPQSADSGPRPVPPPQTTVAEYAGEGVVVPAPAGIPPQPGRIDVVAGPGRLALTWPPVAEAAGYEVRWGENRTRLVAQPAVQLDGLADGQPTGVEVRSVGTRGERSPAAAAVGTPAPSADAGWSFAEEFDGPLDPARWRFSSTGSCGAAGPGMADDARRLVVTAQCGSEPVALSSRTPLRLADGPELGRVVVDTDQPGLTGDLLIDLVPGVAAQIGANPGAVKAGNPGVAIEDPALPPGAIRVRVAARPGAPTAARVLVAPGTPRRGSGAAVSPVPSAAIGVTVRWEVVLRADGVRVLRDGVVVAAGDVVPDWREATAVIGLAGGRTGVRAAVDFAGFRGAPTRTPPLAPAPPLDPGQVVTTQGGAARTPSGGARVTGVERAVLLLTLLPQNGDPEPADTFSVEIGGKRFPAKPAVAGQPMRRGVRYPVAAEVAPDALVLRADGKTLPLLVHGPAHQGRAQTRVAAAHLELTPRDGAPPPPVYQELPGPQERTRPALARPGAVLLDASGRALTEGGRAPRGRLVLELSADALGGQQLGGELAGLAGLEVRLDRTKLAGIPTVVDGPGVGGTWRIAIDTSGLPPGRHSVEVRAVGVDTRSAFAVAYAPFVLE</sequence>